<evidence type="ECO:0000256" key="1">
    <source>
        <dbReference type="SAM" id="MobiDB-lite"/>
    </source>
</evidence>
<evidence type="ECO:0000259" key="2">
    <source>
        <dbReference type="Pfam" id="PF09368"/>
    </source>
</evidence>
<dbReference type="STRING" id="29172.A0A0D8XHY4"/>
<reference evidence="4" key="2">
    <citation type="journal article" date="2016" name="Sci. Rep.">
        <title>Dictyocaulus viviparus genome, variome and transcriptome elucidate lungworm biology and support future intervention.</title>
        <authorList>
            <person name="McNulty S.N."/>
            <person name="Strube C."/>
            <person name="Rosa B.A."/>
            <person name="Martin J.C."/>
            <person name="Tyagi R."/>
            <person name="Choi Y.J."/>
            <person name="Wang Q."/>
            <person name="Hallsworth Pepin K."/>
            <person name="Zhang X."/>
            <person name="Ozersky P."/>
            <person name="Wilson R.K."/>
            <person name="Sternberg P.W."/>
            <person name="Gasser R.B."/>
            <person name="Mitreva M."/>
        </authorList>
    </citation>
    <scope>NUCLEOTIDE SEQUENCE [LARGE SCALE GENOMIC DNA]</scope>
    <source>
        <strain evidence="4">HannoverDv2000</strain>
    </source>
</reference>
<gene>
    <name evidence="3" type="ORF">DICVIV_10631</name>
</gene>
<accession>A0A0D8XHY4</accession>
<feature type="region of interest" description="Disordered" evidence="1">
    <location>
        <begin position="169"/>
        <end position="194"/>
    </location>
</feature>
<dbReference type="AlphaFoldDB" id="A0A0D8XHY4"/>
<sequence length="265" mass="30104">MRDEELNEAELEEDDAVGRQAALDKSAAIAVDMLDVCAINAPQSKNLMRVLVAPLLPAIEKLPEKSVFRKQLMLVFDIYVTYIMNMLFFLRLKADSLAKKNAVDKVLDSHPVLGKIEKFAEMIRIADAFVDKNSAALKKLNKKVSLGESIDALIVEPQVSRPCQQVKSENHEISIEEDQPKTSDHLSIEDRRKASKKIEKNTIVPFRRRKKKDPRIAKTKNRKRYKEAVKKVHSQIGTIRKEIQKYTGESRGIRISTVKSTKLIA</sequence>
<keyword evidence="4" id="KW-1185">Reference proteome</keyword>
<name>A0A0D8XHY4_DICVI</name>
<evidence type="ECO:0000313" key="3">
    <source>
        <dbReference type="EMBL" id="KJH43342.1"/>
    </source>
</evidence>
<feature type="domain" description="Sas10 C-terminal" evidence="2">
    <location>
        <begin position="189"/>
        <end position="263"/>
    </location>
</feature>
<evidence type="ECO:0000313" key="4">
    <source>
        <dbReference type="Proteomes" id="UP000053766"/>
    </source>
</evidence>
<reference evidence="3 4" key="1">
    <citation type="submission" date="2013-11" db="EMBL/GenBank/DDBJ databases">
        <title>Draft genome of the bovine lungworm Dictyocaulus viviparus.</title>
        <authorList>
            <person name="Mitreva M."/>
        </authorList>
    </citation>
    <scope>NUCLEOTIDE SEQUENCE [LARGE SCALE GENOMIC DNA]</scope>
    <source>
        <strain evidence="3 4">HannoverDv2000</strain>
    </source>
</reference>
<dbReference type="Pfam" id="PF09368">
    <property type="entry name" value="Sas10"/>
    <property type="match status" value="1"/>
</dbReference>
<dbReference type="EMBL" id="KN716568">
    <property type="protein sequence ID" value="KJH43342.1"/>
    <property type="molecule type" value="Genomic_DNA"/>
</dbReference>
<proteinExistence type="predicted"/>
<dbReference type="Proteomes" id="UP000053766">
    <property type="component" value="Unassembled WGS sequence"/>
</dbReference>
<protein>
    <submittedName>
        <fullName evidence="3">Sas10 protein</fullName>
    </submittedName>
</protein>
<dbReference type="InterPro" id="IPR018972">
    <property type="entry name" value="Sas10_C_dom"/>
</dbReference>
<dbReference type="OrthoDB" id="1924577at2759"/>
<organism evidence="3 4">
    <name type="scientific">Dictyocaulus viviparus</name>
    <name type="common">Bovine lungworm</name>
    <dbReference type="NCBI Taxonomy" id="29172"/>
    <lineage>
        <taxon>Eukaryota</taxon>
        <taxon>Metazoa</taxon>
        <taxon>Ecdysozoa</taxon>
        <taxon>Nematoda</taxon>
        <taxon>Chromadorea</taxon>
        <taxon>Rhabditida</taxon>
        <taxon>Rhabditina</taxon>
        <taxon>Rhabditomorpha</taxon>
        <taxon>Strongyloidea</taxon>
        <taxon>Metastrongylidae</taxon>
        <taxon>Dictyocaulus</taxon>
    </lineage>
</organism>